<name>A0A2H0WA54_9BACT</name>
<dbReference type="EMBL" id="PEZT01000004">
    <property type="protein sequence ID" value="PIS09546.1"/>
    <property type="molecule type" value="Genomic_DNA"/>
</dbReference>
<reference evidence="3" key="1">
    <citation type="submission" date="2017-09" db="EMBL/GenBank/DDBJ databases">
        <title>Depth-based differentiation of microbial function through sediment-hosted aquifers and enrichment of novel symbionts in the deep terrestrial subsurface.</title>
        <authorList>
            <person name="Probst A.J."/>
            <person name="Ladd B."/>
            <person name="Jarett J.K."/>
            <person name="Geller-Mcgrath D.E."/>
            <person name="Sieber C.M.K."/>
            <person name="Emerson J.B."/>
            <person name="Anantharaman K."/>
            <person name="Thomas B.C."/>
            <person name="Malmstrom R."/>
            <person name="Stieglmeier M."/>
            <person name="Klingl A."/>
            <person name="Woyke T."/>
            <person name="Ryan C.M."/>
            <person name="Banfield J.F."/>
        </authorList>
    </citation>
    <scope>NUCLEOTIDE SEQUENCE [LARGE SCALE GENOMIC DNA]</scope>
</reference>
<gene>
    <name evidence="2" type="ORF">COT75_01015</name>
</gene>
<protein>
    <recommendedName>
        <fullName evidence="1">PD-(D/E)XK endonuclease-like domain-containing protein</fullName>
    </recommendedName>
</protein>
<feature type="domain" description="PD-(D/E)XK endonuclease-like" evidence="1">
    <location>
        <begin position="18"/>
        <end position="286"/>
    </location>
</feature>
<dbReference type="Pfam" id="PF12705">
    <property type="entry name" value="PDDEXK_1"/>
    <property type="match status" value="1"/>
</dbReference>
<organism evidence="2 3">
    <name type="scientific">Candidatus Beckwithbacteria bacterium CG10_big_fil_rev_8_21_14_0_10_34_10</name>
    <dbReference type="NCBI Taxonomy" id="1974495"/>
    <lineage>
        <taxon>Bacteria</taxon>
        <taxon>Candidatus Beckwithiibacteriota</taxon>
    </lineage>
</organism>
<dbReference type="InterPro" id="IPR011604">
    <property type="entry name" value="PDDEXK-like_dom_sf"/>
</dbReference>
<dbReference type="Gene3D" id="3.90.320.10">
    <property type="match status" value="1"/>
</dbReference>
<dbReference type="InterPro" id="IPR038726">
    <property type="entry name" value="PDDEXK_AddAB-type"/>
</dbReference>
<dbReference type="AlphaFoldDB" id="A0A2H0WA54"/>
<evidence type="ECO:0000313" key="2">
    <source>
        <dbReference type="EMBL" id="PIS09546.1"/>
    </source>
</evidence>
<evidence type="ECO:0000259" key="1">
    <source>
        <dbReference type="Pfam" id="PF12705"/>
    </source>
</evidence>
<evidence type="ECO:0000313" key="3">
    <source>
        <dbReference type="Proteomes" id="UP000230093"/>
    </source>
</evidence>
<accession>A0A2H0WA54</accession>
<proteinExistence type="predicted"/>
<dbReference type="Proteomes" id="UP000230093">
    <property type="component" value="Unassembled WGS sequence"/>
</dbReference>
<sequence length="310" mass="36731">MSYKNDHQDKIDFSKIYSYSKLELFDQCPKAYHFTYLDPVYSKMKGKLRKEPQNIWFFYTLGKAIHDALTLYFHLPKDQKTIKGLKEQLQISWRSEAMFSKLPPLGKWGGFKSIEEERSIYKEALQMLLNFKKGFNEKAKIYYLPTNNLNRSIEDYKKLIKPISKDYDISGKFDLILKEDSTLGNDKDSDSLVVVDFKTGKREESSIFQLKFYKLLGELNFKQLIKKASFYYLKTGRIKEFDLSKEDKNDIKNLVLEKIEKIKAEKKFKTKPSKLCQYCLFRQFCPAKEEIKKYIGPQEDQEDIIDDLPF</sequence>
<comment type="caution">
    <text evidence="2">The sequence shown here is derived from an EMBL/GenBank/DDBJ whole genome shotgun (WGS) entry which is preliminary data.</text>
</comment>